<evidence type="ECO:0000313" key="2">
    <source>
        <dbReference type="EMBL" id="ERL85720.1"/>
    </source>
</evidence>
<reference evidence="2 3" key="1">
    <citation type="journal article" date="2013" name="Genome Biol.">
        <title>Draft genome of the mountain pine beetle, Dendroctonus ponderosae Hopkins, a major forest pest.</title>
        <authorList>
            <person name="Keeling C.I."/>
            <person name="Yuen M.M."/>
            <person name="Liao N.Y."/>
            <person name="Docking T.R."/>
            <person name="Chan S.K."/>
            <person name="Taylor G.A."/>
            <person name="Palmquist D.L."/>
            <person name="Jackman S.D."/>
            <person name="Nguyen A."/>
            <person name="Li M."/>
            <person name="Henderson H."/>
            <person name="Janes J.K."/>
            <person name="Zhao Y."/>
            <person name="Pandoh P."/>
            <person name="Moore R."/>
            <person name="Sperling F.A."/>
            <person name="Huber D.P."/>
            <person name="Birol I."/>
            <person name="Jones S.J."/>
            <person name="Bohlmann J."/>
        </authorList>
    </citation>
    <scope>NUCLEOTIDE SEQUENCE</scope>
</reference>
<sequence length="89" mass="10044">MCSGLRPQVQPNPVLDKTRSPSGCGSVEPSPKRRRIRRAVSEQWAWGPRNVRRNHRAAEDAAAERAEEADFRHLLGTPVALEGHRLRQL</sequence>
<organism evidence="2 3">
    <name type="scientific">Dendroctonus ponderosae</name>
    <name type="common">Mountain pine beetle</name>
    <dbReference type="NCBI Taxonomy" id="77166"/>
    <lineage>
        <taxon>Eukaryota</taxon>
        <taxon>Metazoa</taxon>
        <taxon>Ecdysozoa</taxon>
        <taxon>Arthropoda</taxon>
        <taxon>Hexapoda</taxon>
        <taxon>Insecta</taxon>
        <taxon>Pterygota</taxon>
        <taxon>Neoptera</taxon>
        <taxon>Endopterygota</taxon>
        <taxon>Coleoptera</taxon>
        <taxon>Polyphaga</taxon>
        <taxon>Cucujiformia</taxon>
        <taxon>Curculionidae</taxon>
        <taxon>Scolytinae</taxon>
        <taxon>Dendroctonus</taxon>
    </lineage>
</organism>
<dbReference type="EMBL" id="KB631743">
    <property type="protein sequence ID" value="ERL85720.1"/>
    <property type="molecule type" value="Genomic_DNA"/>
</dbReference>
<evidence type="ECO:0000256" key="1">
    <source>
        <dbReference type="SAM" id="MobiDB-lite"/>
    </source>
</evidence>
<accession>U4U6Y3</accession>
<gene>
    <name evidence="2" type="ORF">D910_03135</name>
</gene>
<protein>
    <submittedName>
        <fullName evidence="2">Uncharacterized protein</fullName>
    </submittedName>
</protein>
<dbReference type="AlphaFoldDB" id="U4U6Y3"/>
<dbReference type="Proteomes" id="UP000030742">
    <property type="component" value="Unassembled WGS sequence"/>
</dbReference>
<feature type="region of interest" description="Disordered" evidence="1">
    <location>
        <begin position="1"/>
        <end position="39"/>
    </location>
</feature>
<evidence type="ECO:0000313" key="3">
    <source>
        <dbReference type="Proteomes" id="UP000030742"/>
    </source>
</evidence>
<name>U4U6Y3_DENPD</name>
<proteinExistence type="predicted"/>